<organism evidence="1 2">
    <name type="scientific">Bacillus phage vB_BsuM-Goe3</name>
    <dbReference type="NCBI Taxonomy" id="1933063"/>
    <lineage>
        <taxon>Viruses</taxon>
        <taxon>Duplodnaviria</taxon>
        <taxon>Heunggongvirae</taxon>
        <taxon>Uroviricota</taxon>
        <taxon>Caudoviricetes</taxon>
        <taxon>Herelleviridae</taxon>
        <taxon>Bastillevirinae</taxon>
        <taxon>Grisebachstrassevirus</taxon>
        <taxon>Grisebachstrassevirus goe3</taxon>
    </lineage>
</organism>
<dbReference type="Proteomes" id="UP000221795">
    <property type="component" value="Segment"/>
</dbReference>
<name>A0A217EQZ0_BPGO3</name>
<dbReference type="EMBL" id="KY368640">
    <property type="protein sequence ID" value="APZ82487.1"/>
    <property type="molecule type" value="Genomic_DNA"/>
</dbReference>
<sequence length="134" mass="15450">MGKEVWEAKAKVGDYIRAVYQLNEQNPSGTVFRVHAVTDMSAARENLEEERKELGDDLFDLCYPSGTISDVVHAFPTWVRMGVDIHKECFGIVFFLENEDYEVLTQEETADYLAKKCDGVYKKLKNQFKSTKER</sequence>
<organismHost>
    <name type="scientific">Bacillus subtilis</name>
    <dbReference type="NCBI Taxonomy" id="1423"/>
</organismHost>
<protein>
    <submittedName>
        <fullName evidence="1">Uncharacterized protein</fullName>
    </submittedName>
</protein>
<evidence type="ECO:0000313" key="2">
    <source>
        <dbReference type="Proteomes" id="UP000221795"/>
    </source>
</evidence>
<proteinExistence type="predicted"/>
<reference evidence="1" key="1">
    <citation type="journal article" date="2017" name="Viruses">
        <title>Characterization of Bacillus subtilis Viruses vB_BsuM-Goe2 and vB_BsuM-Goe3.</title>
        <authorList>
            <person name="Willms I.M."/>
            <person name="Hoppert M."/>
            <person name="Hertel R."/>
        </authorList>
    </citation>
    <scope>NUCLEOTIDE SEQUENCE [LARGE SCALE GENOMIC DNA]</scope>
</reference>
<keyword evidence="2" id="KW-1185">Reference proteome</keyword>
<accession>A0A217EQZ0</accession>
<gene>
    <name evidence="1" type="ORF">Goe3_c02100</name>
</gene>
<evidence type="ECO:0000313" key="1">
    <source>
        <dbReference type="EMBL" id="APZ82487.1"/>
    </source>
</evidence>